<dbReference type="InterPro" id="IPR010699">
    <property type="entry name" value="DUF1275"/>
</dbReference>
<evidence type="ECO:0000313" key="3">
    <source>
        <dbReference type="Proteomes" id="UP000472320"/>
    </source>
</evidence>
<protein>
    <submittedName>
        <fullName evidence="2">DUF1275 domain-containing protein</fullName>
    </submittedName>
</protein>
<feature type="transmembrane region" description="Helical" evidence="1">
    <location>
        <begin position="57"/>
        <end position="79"/>
    </location>
</feature>
<reference evidence="2 3" key="1">
    <citation type="submission" date="2019-11" db="EMBL/GenBank/DDBJ databases">
        <title>Type strains purchased from KCTC, JCM and DSMZ.</title>
        <authorList>
            <person name="Lu H."/>
        </authorList>
    </citation>
    <scope>NUCLEOTIDE SEQUENCE [LARGE SCALE GENOMIC DNA]</scope>
    <source>
        <strain evidence="2 3">JCM 31587</strain>
    </source>
</reference>
<feature type="transmembrane region" description="Helical" evidence="1">
    <location>
        <begin position="121"/>
        <end position="137"/>
    </location>
</feature>
<dbReference type="RefSeq" id="WP_155452855.1">
    <property type="nucleotide sequence ID" value="NZ_WNKX01000003.1"/>
</dbReference>
<accession>A0A6L6QDY3</accession>
<feature type="transmembrane region" description="Helical" evidence="1">
    <location>
        <begin position="91"/>
        <end position="115"/>
    </location>
</feature>
<keyword evidence="3" id="KW-1185">Reference proteome</keyword>
<keyword evidence="1" id="KW-0812">Transmembrane</keyword>
<feature type="transmembrane region" description="Helical" evidence="1">
    <location>
        <begin position="204"/>
        <end position="221"/>
    </location>
</feature>
<evidence type="ECO:0000256" key="1">
    <source>
        <dbReference type="SAM" id="Phobius"/>
    </source>
</evidence>
<keyword evidence="1" id="KW-0472">Membrane</keyword>
<dbReference type="Pfam" id="PF06912">
    <property type="entry name" value="DUF1275"/>
    <property type="match status" value="1"/>
</dbReference>
<evidence type="ECO:0000313" key="2">
    <source>
        <dbReference type="EMBL" id="MTW09893.1"/>
    </source>
</evidence>
<dbReference type="PANTHER" id="PTHR37488">
    <property type="entry name" value="DUF1275 DOMAIN-CONTAINING PROTEIN"/>
    <property type="match status" value="1"/>
</dbReference>
<dbReference type="Proteomes" id="UP000472320">
    <property type="component" value="Unassembled WGS sequence"/>
</dbReference>
<organism evidence="2 3">
    <name type="scientific">Massilia eburnea</name>
    <dbReference type="NCBI Taxonomy" id="1776165"/>
    <lineage>
        <taxon>Bacteria</taxon>
        <taxon>Pseudomonadati</taxon>
        <taxon>Pseudomonadota</taxon>
        <taxon>Betaproteobacteria</taxon>
        <taxon>Burkholderiales</taxon>
        <taxon>Oxalobacteraceae</taxon>
        <taxon>Telluria group</taxon>
        <taxon>Massilia</taxon>
    </lineage>
</organism>
<dbReference type="EMBL" id="WNKX01000003">
    <property type="protein sequence ID" value="MTW09893.1"/>
    <property type="molecule type" value="Genomic_DNA"/>
</dbReference>
<dbReference type="PANTHER" id="PTHR37488:SF2">
    <property type="entry name" value="DUF1275 DOMAIN-CONTAINING PROTEIN"/>
    <property type="match status" value="1"/>
</dbReference>
<dbReference type="AlphaFoldDB" id="A0A6L6QDY3"/>
<proteinExistence type="predicted"/>
<keyword evidence="1" id="KW-1133">Transmembrane helix</keyword>
<feature type="transmembrane region" description="Helical" evidence="1">
    <location>
        <begin position="12"/>
        <end position="37"/>
    </location>
</feature>
<dbReference type="OrthoDB" id="7057004at2"/>
<gene>
    <name evidence="2" type="ORF">GM658_04710</name>
</gene>
<sequence length="235" mass="24296">MTANAPRDPLVILLYTLTVTTGLIDAVSVLGLGRVFTANMTGNIVFMGFAVGGAPGFSIPRCLVAVASFLFGAAIAGRLGKAMENAPRRRWLSIIAGIEAGLFFVSALIAAGYDIKSLEPAVHLYAMIVMTGIAMGLRNATVRRLSVADLTATVLTLTLTGIAADSSIAGGANPRWGRRVAAVVLMFLGAALGAALVLSAGLAAPLWLTGVAVLLATFLYTRHPDSQLSQKQAQA</sequence>
<feature type="transmembrane region" description="Helical" evidence="1">
    <location>
        <begin position="180"/>
        <end position="198"/>
    </location>
</feature>
<comment type="caution">
    <text evidence="2">The sequence shown here is derived from an EMBL/GenBank/DDBJ whole genome shotgun (WGS) entry which is preliminary data.</text>
</comment>
<name>A0A6L6QDY3_9BURK</name>